<evidence type="ECO:0000313" key="10">
    <source>
        <dbReference type="EMBL" id="SNY51215.1"/>
    </source>
</evidence>
<feature type="transmembrane region" description="Helical" evidence="7">
    <location>
        <begin position="629"/>
        <end position="649"/>
    </location>
</feature>
<accession>A0A285IT73</accession>
<reference evidence="9 12" key="2">
    <citation type="journal article" date="2018" name="Int. J. Syst. Evol. Microbiol.">
        <title>Pseudooceanicola lipolyticus sp. nov., a marine alphaproteobacterium, reclassification of Oceanicola flagellatus as Pseudooceanicola flagellatus comb. nov. and emended description of the genus Pseudooceanicola.</title>
        <authorList>
            <person name="Huang M.-M."/>
            <person name="Guo L.-L."/>
            <person name="Wu Y.-H."/>
            <person name="Lai Q.-L."/>
            <person name="Shao Z.-Z."/>
            <person name="Wang C.-S."/>
            <person name="Wu M."/>
            <person name="Xu X.-W."/>
        </authorList>
    </citation>
    <scope>NUCLEOTIDE SEQUENCE [LARGE SCALE GENOMIC DNA]</scope>
    <source>
        <strain evidence="9 12">Ar-45</strain>
    </source>
</reference>
<keyword evidence="12" id="KW-1185">Reference proteome</keyword>
<dbReference type="InterPro" id="IPR004869">
    <property type="entry name" value="MMPL_dom"/>
</dbReference>
<feature type="transmembrane region" description="Helical" evidence="7">
    <location>
        <begin position="350"/>
        <end position="370"/>
    </location>
</feature>
<evidence type="ECO:0000256" key="4">
    <source>
        <dbReference type="ARBA" id="ARBA00022692"/>
    </source>
</evidence>
<gene>
    <name evidence="9" type="ORF">CVM39_02620</name>
    <name evidence="10" type="ORF">SAMN06297129_2058</name>
</gene>
<dbReference type="OrthoDB" id="9794724at2"/>
<keyword evidence="6 7" id="KW-0472">Membrane</keyword>
<dbReference type="Proteomes" id="UP000231702">
    <property type="component" value="Unassembled WGS sequence"/>
</dbReference>
<keyword evidence="4 7" id="KW-0812">Transmembrane</keyword>
<feature type="transmembrane region" description="Helical" evidence="7">
    <location>
        <begin position="603"/>
        <end position="622"/>
    </location>
</feature>
<feature type="transmembrane region" description="Helical" evidence="7">
    <location>
        <begin position="319"/>
        <end position="338"/>
    </location>
</feature>
<proteinExistence type="inferred from homology"/>
<evidence type="ECO:0000256" key="6">
    <source>
        <dbReference type="ARBA" id="ARBA00023136"/>
    </source>
</evidence>
<feature type="transmembrane region" description="Helical" evidence="7">
    <location>
        <begin position="655"/>
        <end position="676"/>
    </location>
</feature>
<dbReference type="AlphaFoldDB" id="A0A285IT73"/>
<dbReference type="PANTHER" id="PTHR33406">
    <property type="entry name" value="MEMBRANE PROTEIN MJ1562-RELATED"/>
    <property type="match status" value="1"/>
</dbReference>
<keyword evidence="5 7" id="KW-1133">Transmembrane helix</keyword>
<feature type="domain" description="SSD" evidence="8">
    <location>
        <begin position="628"/>
        <end position="754"/>
    </location>
</feature>
<feature type="transmembrane region" description="Helical" evidence="7">
    <location>
        <begin position="697"/>
        <end position="725"/>
    </location>
</feature>
<dbReference type="InterPro" id="IPR050545">
    <property type="entry name" value="Mycobact_MmpL"/>
</dbReference>
<dbReference type="EMBL" id="PGTD01000007">
    <property type="protein sequence ID" value="PJE32008.1"/>
    <property type="molecule type" value="Genomic_DNA"/>
</dbReference>
<feature type="domain" description="SSD" evidence="8">
    <location>
        <begin position="250"/>
        <end position="372"/>
    </location>
</feature>
<feature type="transmembrane region" description="Helical" evidence="7">
    <location>
        <begin position="222"/>
        <end position="241"/>
    </location>
</feature>
<dbReference type="Proteomes" id="UP000231655">
    <property type="component" value="Unassembled WGS sequence"/>
</dbReference>
<comment type="similarity">
    <text evidence="2">Belongs to the resistance-nodulation-cell division (RND) (TC 2.A.6) family. MmpL subfamily.</text>
</comment>
<reference evidence="10 11" key="1">
    <citation type="submission" date="2017-09" db="EMBL/GenBank/DDBJ databases">
        <authorList>
            <person name="Ehlers B."/>
            <person name="Leendertz F.H."/>
        </authorList>
    </citation>
    <scope>NUCLEOTIDE SEQUENCE [LARGE SCALE GENOMIC DNA]</scope>
    <source>
        <strain evidence="10 11">CGMCC 1.12662</strain>
    </source>
</reference>
<evidence type="ECO:0000256" key="3">
    <source>
        <dbReference type="ARBA" id="ARBA00022475"/>
    </source>
</evidence>
<sequence>MTISDRIAALLLRHLRKLSALVLLIVLGLGAGIPALTFSADNTSFFGKQNQETRDLEDLGEFYTGSSGFLIMVKPPEGEMFSLNTLEALKEMTADVWQAPFALRVDSPANFNHSRSEGEDIIVEPLLDEYAEVTPEVAERFQEVVSTSPEMRNRLVAADLQAYGISLNTVLSDDFEARRDELLAFLDQMEADWAERYPGFEIRMTGDVLGGLTLALAAKQDILTLVPMAFVLVIALLLFFLRVPLAVGGAALVVLLSTIGTFGFTGFLGIELTAGTAISPMAVMVLTAASCIHLILSWFRELDRSDRATALHHAISENLAPVLVTTVTTAIGFLALNFAEAPPLQDMGNIVAFGLMIGMIANFTLLPLALRASRARGGDRLPLREGMMRVLADLAVRYRRGWITGFLALILVAGLGIGRIGYDDSLVRYFDDRFEFRQDSDEIQQHLTGLDNLQFSFTAPEGGSVFDPDFLRDIDRFTTWIETQDNVVGVSSLTQVIKRLNMSMNGDAPAFDRIADSREANAQLMMFYELSLPVGLDLNSTIDVDRQRTRVVVLMRAEHSEDVRGLAKVAEAWMARNTPDTQARAAGISYAFSTVSERNNSQMLVGLVLVLVLVSLIMMATLRNARMGVISLAPNVLPAIFAFGLWGISFGDVNLGSTVVTTMTFGIVVDDTVHFLMHYLDGRKRGRSTVDALQETFRVVGSAIIVTSICLAIGFLVMATSGFAINQHLGALTAIVIGFALLADLLFLPALLLSFDRTKAK</sequence>
<feature type="transmembrane region" description="Helical" evidence="7">
    <location>
        <begin position="248"/>
        <end position="270"/>
    </location>
</feature>
<dbReference type="EMBL" id="OBEA01000003">
    <property type="protein sequence ID" value="SNY51215.1"/>
    <property type="molecule type" value="Genomic_DNA"/>
</dbReference>
<evidence type="ECO:0000259" key="8">
    <source>
        <dbReference type="PROSITE" id="PS50156"/>
    </source>
</evidence>
<feature type="transmembrane region" description="Helical" evidence="7">
    <location>
        <begin position="402"/>
        <end position="422"/>
    </location>
</feature>
<keyword evidence="3" id="KW-1003">Cell membrane</keyword>
<dbReference type="InterPro" id="IPR000731">
    <property type="entry name" value="SSD"/>
</dbReference>
<dbReference type="PANTHER" id="PTHR33406:SF6">
    <property type="entry name" value="MEMBRANE PROTEIN YDGH-RELATED"/>
    <property type="match status" value="1"/>
</dbReference>
<dbReference type="RefSeq" id="WP_097145784.1">
    <property type="nucleotide sequence ID" value="NZ_OBEA01000003.1"/>
</dbReference>
<evidence type="ECO:0000313" key="9">
    <source>
        <dbReference type="EMBL" id="PJE32008.1"/>
    </source>
</evidence>
<evidence type="ECO:0000256" key="5">
    <source>
        <dbReference type="ARBA" id="ARBA00022989"/>
    </source>
</evidence>
<protein>
    <recommendedName>
        <fullName evidence="8">SSD domain-containing protein</fullName>
    </recommendedName>
</protein>
<dbReference type="PROSITE" id="PS50156">
    <property type="entry name" value="SSD"/>
    <property type="match status" value="2"/>
</dbReference>
<dbReference type="GO" id="GO:0005886">
    <property type="term" value="C:plasma membrane"/>
    <property type="evidence" value="ECO:0007669"/>
    <property type="project" value="UniProtKB-SubCell"/>
</dbReference>
<evidence type="ECO:0000256" key="7">
    <source>
        <dbReference type="SAM" id="Phobius"/>
    </source>
</evidence>
<dbReference type="Pfam" id="PF03176">
    <property type="entry name" value="MMPL"/>
    <property type="match status" value="2"/>
</dbReference>
<dbReference type="SUPFAM" id="SSF82866">
    <property type="entry name" value="Multidrug efflux transporter AcrB transmembrane domain"/>
    <property type="match status" value="2"/>
</dbReference>
<name>A0A285IT73_9RHOB</name>
<organism evidence="10 11">
    <name type="scientific">Pseudooceanicola antarcticus</name>
    <dbReference type="NCBI Taxonomy" id="1247613"/>
    <lineage>
        <taxon>Bacteria</taxon>
        <taxon>Pseudomonadati</taxon>
        <taxon>Pseudomonadota</taxon>
        <taxon>Alphaproteobacteria</taxon>
        <taxon>Rhodobacterales</taxon>
        <taxon>Paracoccaceae</taxon>
        <taxon>Pseudooceanicola</taxon>
    </lineage>
</organism>
<evidence type="ECO:0000313" key="12">
    <source>
        <dbReference type="Proteomes" id="UP000231702"/>
    </source>
</evidence>
<feature type="transmembrane region" description="Helical" evidence="7">
    <location>
        <begin position="276"/>
        <end position="299"/>
    </location>
</feature>
<comment type="subcellular location">
    <subcellularLocation>
        <location evidence="1">Cell membrane</location>
        <topology evidence="1">Multi-pass membrane protein</topology>
    </subcellularLocation>
</comment>
<dbReference type="Gene3D" id="1.20.1640.10">
    <property type="entry name" value="Multidrug efflux transporter AcrB transmembrane domain"/>
    <property type="match status" value="2"/>
</dbReference>
<evidence type="ECO:0000256" key="1">
    <source>
        <dbReference type="ARBA" id="ARBA00004651"/>
    </source>
</evidence>
<evidence type="ECO:0000256" key="2">
    <source>
        <dbReference type="ARBA" id="ARBA00010157"/>
    </source>
</evidence>
<feature type="transmembrane region" description="Helical" evidence="7">
    <location>
        <begin position="731"/>
        <end position="755"/>
    </location>
</feature>
<evidence type="ECO:0000313" key="11">
    <source>
        <dbReference type="Proteomes" id="UP000231655"/>
    </source>
</evidence>